<keyword evidence="2" id="KW-0472">Membrane</keyword>
<keyword evidence="2" id="KW-1133">Transmembrane helix</keyword>
<feature type="transmembrane region" description="Helical" evidence="2">
    <location>
        <begin position="20"/>
        <end position="40"/>
    </location>
</feature>
<evidence type="ECO:0000313" key="4">
    <source>
        <dbReference type="Proteomes" id="UP000292424"/>
    </source>
</evidence>
<evidence type="ECO:0008006" key="5">
    <source>
        <dbReference type="Google" id="ProtNLM"/>
    </source>
</evidence>
<evidence type="ECO:0000256" key="2">
    <source>
        <dbReference type="SAM" id="Phobius"/>
    </source>
</evidence>
<evidence type="ECO:0000256" key="1">
    <source>
        <dbReference type="SAM" id="MobiDB-lite"/>
    </source>
</evidence>
<feature type="compositionally biased region" description="Gly residues" evidence="1">
    <location>
        <begin position="221"/>
        <end position="234"/>
    </location>
</feature>
<keyword evidence="4" id="KW-1185">Reference proteome</keyword>
<keyword evidence="2" id="KW-0812">Transmembrane</keyword>
<feature type="region of interest" description="Disordered" evidence="1">
    <location>
        <begin position="47"/>
        <end position="238"/>
    </location>
</feature>
<feature type="compositionally biased region" description="Basic and acidic residues" evidence="1">
    <location>
        <begin position="128"/>
        <end position="156"/>
    </location>
</feature>
<name>A0A5P2G512_9BACT</name>
<feature type="compositionally biased region" description="Basic and acidic residues" evidence="1">
    <location>
        <begin position="104"/>
        <end position="116"/>
    </location>
</feature>
<sequence length="326" mass="34242">MNSTISTYSEGGNNKINIRAGIYTAISCVVLALIFLFIRWQQTPAPATAVQDDGGIEVNFGNSDQGMGDIPPMVPGGPAPEAEQPKEDVAPPAAATHEDEEETYKEVADNNDKDVPTIKTSPTPKKVIKAENKPVEKKEIKKVEKEPTPTKTETKKPAAVMQSTASKPKVEMPKAVYKGGKGTGGNGADSYNGVKSQGIAGGRGDQGKMGGDPNSDSYNGTGKGTGGSGSGTGNSGVSIKSGLSGRRFNGFPSFEDSFNENARVAVDIEVNEAGQVTSASINPRGTTTTNSNILNIAKRRARQLKFNKGDVESQSGTVQFNFKLRG</sequence>
<feature type="compositionally biased region" description="Gly residues" evidence="1">
    <location>
        <begin position="199"/>
        <end position="210"/>
    </location>
</feature>
<accession>A0A5P2G512</accession>
<reference evidence="3 4" key="1">
    <citation type="submission" date="2019-09" db="EMBL/GenBank/DDBJ databases">
        <title>Complete genome sequence of Arachidicoccus sp. B3-10 isolated from apple orchard soil.</title>
        <authorList>
            <person name="Kim H.S."/>
            <person name="Han K.-I."/>
            <person name="Suh M.K."/>
            <person name="Lee K.C."/>
            <person name="Eom M.K."/>
            <person name="Kim J.-S."/>
            <person name="Kang S.W."/>
            <person name="Sin Y."/>
            <person name="Lee J.-S."/>
        </authorList>
    </citation>
    <scope>NUCLEOTIDE SEQUENCE [LARGE SCALE GENOMIC DNA]</scope>
    <source>
        <strain evidence="3 4">B3-10</strain>
    </source>
</reference>
<proteinExistence type="predicted"/>
<dbReference type="Proteomes" id="UP000292424">
    <property type="component" value="Chromosome"/>
</dbReference>
<gene>
    <name evidence="3" type="ORF">E0W69_014290</name>
</gene>
<dbReference type="OrthoDB" id="676306at2"/>
<evidence type="ECO:0000313" key="3">
    <source>
        <dbReference type="EMBL" id="QES89778.1"/>
    </source>
</evidence>
<protein>
    <recommendedName>
        <fullName evidence="5">Energy transducer TonB</fullName>
    </recommendedName>
</protein>
<dbReference type="KEGG" id="arac:E0W69_014290"/>
<organism evidence="3 4">
    <name type="scientific">Rhizosphaericola mali</name>
    <dbReference type="NCBI Taxonomy" id="2545455"/>
    <lineage>
        <taxon>Bacteria</taxon>
        <taxon>Pseudomonadati</taxon>
        <taxon>Bacteroidota</taxon>
        <taxon>Chitinophagia</taxon>
        <taxon>Chitinophagales</taxon>
        <taxon>Chitinophagaceae</taxon>
        <taxon>Rhizosphaericola</taxon>
    </lineage>
</organism>
<dbReference type="AlphaFoldDB" id="A0A5P2G512"/>
<dbReference type="RefSeq" id="WP_131330736.1">
    <property type="nucleotide sequence ID" value="NZ_CP044016.1"/>
</dbReference>
<dbReference type="EMBL" id="CP044016">
    <property type="protein sequence ID" value="QES89778.1"/>
    <property type="molecule type" value="Genomic_DNA"/>
</dbReference>